<keyword evidence="2" id="KW-0255">Endonuclease</keyword>
<dbReference type="RefSeq" id="WP_328985582.1">
    <property type="nucleotide sequence ID" value="NZ_CP121472.1"/>
</dbReference>
<feature type="domain" description="Endonuclease/exonuclease/phosphatase" evidence="1">
    <location>
        <begin position="7"/>
        <end position="235"/>
    </location>
</feature>
<keyword evidence="3" id="KW-1185">Reference proteome</keyword>
<keyword evidence="2" id="KW-0540">Nuclease</keyword>
<dbReference type="SUPFAM" id="SSF56219">
    <property type="entry name" value="DNase I-like"/>
    <property type="match status" value="1"/>
</dbReference>
<dbReference type="GO" id="GO:0004519">
    <property type="term" value="F:endonuclease activity"/>
    <property type="evidence" value="ECO:0007669"/>
    <property type="project" value="UniProtKB-KW"/>
</dbReference>
<accession>A0ABZ0SK89</accession>
<protein>
    <submittedName>
        <fullName evidence="2">Endonuclease/Exonuclease/phosphatase family protein</fullName>
    </submittedName>
</protein>
<dbReference type="PANTHER" id="PTHR14859:SF15">
    <property type="entry name" value="ENDONUCLEASE_EXONUCLEASE_PHOSPHATASE DOMAIN-CONTAINING PROTEIN"/>
    <property type="match status" value="1"/>
</dbReference>
<dbReference type="EMBL" id="CP121472">
    <property type="protein sequence ID" value="WPL19831.1"/>
    <property type="molecule type" value="Genomic_DNA"/>
</dbReference>
<sequence>MDRLRLLSYNIQAGIASVCFRDYFANSWKHLLPHRARMTNLSRISEMLGGYDVVGLQEVDAGSLRSAFIDQTEYLARISGYPHWHRQINRDLGTLAQHSNGLLSRLQPKTIRDHKLPGLPGRGVLLSEFQTSSGGLLAVCVLHLALGARARRRQLEFLIELTGQYPYAVLMGDFNSGCGSGALRALVERAGWHGFDCERKTFPSWRPMHNLDHILVSANIEILNAQVVDYALSDHLPISMDIRLPSRIEPCKPVVEQLPAASAI</sequence>
<proteinExistence type="predicted"/>
<name>A0ABZ0SK89_9GAMM</name>
<evidence type="ECO:0000259" key="1">
    <source>
        <dbReference type="Pfam" id="PF03372"/>
    </source>
</evidence>
<dbReference type="Proteomes" id="UP001432180">
    <property type="component" value="Chromosome"/>
</dbReference>
<dbReference type="Gene3D" id="3.60.10.10">
    <property type="entry name" value="Endonuclease/exonuclease/phosphatase"/>
    <property type="match status" value="1"/>
</dbReference>
<organism evidence="2 3">
    <name type="scientific">Thiorhodovibrio winogradskyi</name>
    <dbReference type="NCBI Taxonomy" id="77007"/>
    <lineage>
        <taxon>Bacteria</taxon>
        <taxon>Pseudomonadati</taxon>
        <taxon>Pseudomonadota</taxon>
        <taxon>Gammaproteobacteria</taxon>
        <taxon>Chromatiales</taxon>
        <taxon>Chromatiaceae</taxon>
        <taxon>Thiorhodovibrio</taxon>
    </lineage>
</organism>
<dbReference type="InterPro" id="IPR005135">
    <property type="entry name" value="Endo/exonuclease/phosphatase"/>
</dbReference>
<dbReference type="Pfam" id="PF03372">
    <property type="entry name" value="Exo_endo_phos"/>
    <property type="match status" value="1"/>
</dbReference>
<evidence type="ECO:0000313" key="3">
    <source>
        <dbReference type="Proteomes" id="UP001432180"/>
    </source>
</evidence>
<reference evidence="2 3" key="1">
    <citation type="journal article" date="2023" name="Microorganisms">
        <title>Thiorhodovibrio frisius and Trv. litoralis spp. nov., Two Novel Members from a Clade of Fastidious Purple Sulfur Bacteria That Exhibit Unique Red-Shifted Light-Harvesting Capabilities.</title>
        <authorList>
            <person name="Methner A."/>
            <person name="Kuzyk S.B."/>
            <person name="Petersen J."/>
            <person name="Bauer S."/>
            <person name="Brinkmann H."/>
            <person name="Sichau K."/>
            <person name="Wanner G."/>
            <person name="Wolf J."/>
            <person name="Neumann-Schaal M."/>
            <person name="Henke P."/>
            <person name="Tank M."/>
            <person name="Sproer C."/>
            <person name="Bunk B."/>
            <person name="Overmann J."/>
        </authorList>
    </citation>
    <scope>NUCLEOTIDE SEQUENCE [LARGE SCALE GENOMIC DNA]</scope>
    <source>
        <strain evidence="2 3">DSM 6702</strain>
    </source>
</reference>
<evidence type="ECO:0000313" key="2">
    <source>
        <dbReference type="EMBL" id="WPL19831.1"/>
    </source>
</evidence>
<dbReference type="InterPro" id="IPR051916">
    <property type="entry name" value="GPI-anchor_lipid_remodeler"/>
</dbReference>
<dbReference type="InterPro" id="IPR036691">
    <property type="entry name" value="Endo/exonu/phosph_ase_sf"/>
</dbReference>
<gene>
    <name evidence="2" type="ORF">Thiowin_04978</name>
</gene>
<dbReference type="PANTHER" id="PTHR14859">
    <property type="entry name" value="CALCOFLUOR WHITE HYPERSENSITIVE PROTEIN PRECURSOR"/>
    <property type="match status" value="1"/>
</dbReference>
<keyword evidence="2" id="KW-0378">Hydrolase</keyword>